<dbReference type="Gene3D" id="3.40.50.300">
    <property type="entry name" value="P-loop containing nucleotide triphosphate hydrolases"/>
    <property type="match status" value="1"/>
</dbReference>
<dbReference type="EMBL" id="MK738141">
    <property type="protein sequence ID" value="QIK03935.1"/>
    <property type="molecule type" value="Genomic_DNA"/>
</dbReference>
<evidence type="ECO:0000256" key="1">
    <source>
        <dbReference type="ARBA" id="ARBA00004147"/>
    </source>
</evidence>
<dbReference type="GeneID" id="80536432"/>
<dbReference type="KEGG" id="vg:80536432"/>
<dbReference type="InterPro" id="IPR027417">
    <property type="entry name" value="P-loop_NTPase"/>
</dbReference>
<keyword evidence="3" id="KW-1048">Host nucleus</keyword>
<dbReference type="InterPro" id="IPR001301">
    <property type="entry name" value="Gemini_AL1_CLV"/>
</dbReference>
<evidence type="ECO:0000256" key="2">
    <source>
        <dbReference type="ARBA" id="ARBA00014531"/>
    </source>
</evidence>
<proteinExistence type="predicted"/>
<evidence type="ECO:0000256" key="3">
    <source>
        <dbReference type="ARBA" id="ARBA00022562"/>
    </source>
</evidence>
<accession>A0A6G7SMG3</accession>
<sequence length="332" mass="37584">MDFSLTRSAANSTLSKLYVILRHFRLSVSLAEKHTLMGEFTSMLFSTSDGSVAFEEQMSLMYRATIQTLKSHGELLKWDTTMRLKMAMSLVEGSNVPLNPEDQMFEDKMRCGVLSWAQRLETSFGDCAESMLQKACVLRLIPFDSIATGTSPRLQPLTVRPKDTLIWECIRNSANGLTETLDLLDKHWVETQSVSMYANTVTLGRRKSLVLYGPTRLGKTVWARSLGSHAYFCGLYSGAEAMLAPKKDYAIFDDIQGGIKFFHGYKNWLGCQFNFQVKVLYRDPVTISWGKPSIWLANEDPRYELEPGAVSWMEGNCVFVNVQEPIFRANTE</sequence>
<organism evidence="4 5">
    <name type="scientific">Northern red-backed vole stool-associated gemycircularvirus 110</name>
    <dbReference type="NCBI Taxonomy" id="2714170"/>
    <lineage>
        <taxon>Viruses</taxon>
        <taxon>Monodnaviria</taxon>
        <taxon>Shotokuvirae</taxon>
        <taxon>Cressdnaviricota</taxon>
        <taxon>Repensiviricetes</taxon>
        <taxon>Geplafuvirales</taxon>
        <taxon>Genomoviridae</taxon>
        <taxon>Gemycircularvirus</taxon>
        <taxon>Gemycircularvirus rebac1</taxon>
    </lineage>
</organism>
<dbReference type="GO" id="GO:0005198">
    <property type="term" value="F:structural molecule activity"/>
    <property type="evidence" value="ECO:0007669"/>
    <property type="project" value="InterPro"/>
</dbReference>
<keyword evidence="5" id="KW-1185">Reference proteome</keyword>
<dbReference type="Proteomes" id="UP000677530">
    <property type="component" value="Segment"/>
</dbReference>
<dbReference type="GO" id="GO:0042025">
    <property type="term" value="C:host cell nucleus"/>
    <property type="evidence" value="ECO:0007669"/>
    <property type="project" value="UniProtKB-SubCell"/>
</dbReference>
<evidence type="ECO:0000313" key="4">
    <source>
        <dbReference type="EMBL" id="QIK03935.1"/>
    </source>
</evidence>
<name>A0A6G7SMG3_9VIRU</name>
<dbReference type="RefSeq" id="YP_010798291.1">
    <property type="nucleotide sequence ID" value="NC_076399.1"/>
</dbReference>
<dbReference type="PRINTS" id="PR00228">
    <property type="entry name" value="GEMCOATCLVL1"/>
</dbReference>
<comment type="subcellular location">
    <subcellularLocation>
        <location evidence="1">Host nucleus</location>
    </subcellularLocation>
</comment>
<evidence type="ECO:0000313" key="5">
    <source>
        <dbReference type="Proteomes" id="UP000677530"/>
    </source>
</evidence>
<protein>
    <recommendedName>
        <fullName evidence="2">Replication-associated protein</fullName>
    </recommendedName>
</protein>
<reference evidence="4" key="1">
    <citation type="submission" date="2019-04" db="EMBL/GenBank/DDBJ databases">
        <title>The virome of wild rodents.</title>
        <authorList>
            <person name="Babkin I.V."/>
            <person name="Tikunov A."/>
            <person name="Tikunova N.V."/>
        </authorList>
    </citation>
    <scope>NUCLEOTIDE SEQUENCE</scope>
    <source>
        <strain evidence="4">MR-110</strain>
    </source>
</reference>